<name>A0ABQ8PK09_9FUNG</name>
<comment type="caution">
    <text evidence="4">The sequence shown here is derived from an EMBL/GenBank/DDBJ whole genome shotgun (WGS) entry which is preliminary data.</text>
</comment>
<evidence type="ECO:0000313" key="5">
    <source>
        <dbReference type="Proteomes" id="UP001151295"/>
    </source>
</evidence>
<dbReference type="EMBL" id="JANBQD010000046">
    <property type="protein sequence ID" value="KAJ1990779.1"/>
    <property type="molecule type" value="Genomic_DNA"/>
</dbReference>
<dbReference type="Gene3D" id="2.40.50.700">
    <property type="match status" value="1"/>
</dbReference>
<dbReference type="InterPro" id="IPR041505">
    <property type="entry name" value="Dis3_CSD2"/>
</dbReference>
<feature type="region of interest" description="Disordered" evidence="2">
    <location>
        <begin position="1"/>
        <end position="24"/>
    </location>
</feature>
<sequence length="918" mass="102273">MSNVASTSDADVPLPTHQRHDQKPQVPPVIYEPYFSPPEVEKQIAAGTLLRGVLRVNPKNNTDAYVSLDTTPNENFLRLYPQLESFDVGSDNDIYICGEGCRNRAISGDVVAVSILNDSAADKVHKQNRSVDDKRIDRIKENRRKRLEKMATKIHESTNNNRSQISPAGSNFNGSIEPTTKPSKRIYGTVAAVLSHNNDRSFTGNLLNNPPAIATKRYPIFISSLEKPVLWFKPLDTALPFMVVPLNSVPKASQNEDSKQLCKVRMGRWGTRDPYPTATFIKYLGQRGSIGIETSLILEENGVCTEPFASDVLDCLPETPWRIPNKELKDRTDLREKCIFTIDPSSARDLDDAVSCSRLPNGNILVGVHIADVSFFVRPQTALDRQARQRATTTYMVQKAYPMLPSILCEDLCSLNPGVDRLAFSVMWEMEAKTATVLSTWFGRTIINSACKLSYDDAQNVIDGNHIASYLPCYETFKGKVKPASSKRKAQIESSIMWFYRLSKIMRKRRFGSGALSLNSVKLSFELDGSGEPIDCWPYVIKDSNRLIEEFMLLANMSVAARIEATFPDASLLRRHSPPLQNRLDEVCKQLELSGVRILNGSASDIQESLNNIKDPNTRFTVEEMLTGPMQRAVYFSTHAIGDKAGYRHFALNVPLYTHFTSPIRRYADIIVHRTLEASLAMSGNHVSTDHPLLPQYYSPFFPKTPADGSLTTSIKSAKSMLIPKPKEIAEIAHQCNLRKDAAKKAQDASSKLFLAHYLTSMASKLSTPGIISLGVVTKTNQEKFTITVPAFGIDGTIYMDRLADRRNQIVSIDSRQWGLRLWTVESATVTLIWEANSADNKPELELNSSNAVSALSDALSALVIDNHGHGTVQFGHATKSECYTQKLKIFDKVTVCMLPVNTPPDISIKLVMPSIYK</sequence>
<feature type="compositionally biased region" description="Polar residues" evidence="2">
    <location>
        <begin position="157"/>
        <end position="179"/>
    </location>
</feature>
<dbReference type="InterPro" id="IPR050180">
    <property type="entry name" value="RNR_Ribonuclease"/>
</dbReference>
<protein>
    <recommendedName>
        <fullName evidence="3">RNB domain-containing protein</fullName>
    </recommendedName>
</protein>
<dbReference type="Gene3D" id="2.40.50.690">
    <property type="match status" value="1"/>
</dbReference>
<reference evidence="4" key="1">
    <citation type="submission" date="2022-07" db="EMBL/GenBank/DDBJ databases">
        <title>Phylogenomic reconstructions and comparative analyses of Kickxellomycotina fungi.</title>
        <authorList>
            <person name="Reynolds N.K."/>
            <person name="Stajich J.E."/>
            <person name="Barry K."/>
            <person name="Grigoriev I.V."/>
            <person name="Crous P."/>
            <person name="Smith M.E."/>
        </authorList>
    </citation>
    <scope>NUCLEOTIDE SEQUENCE</scope>
    <source>
        <strain evidence="4">BCRC 34882</strain>
    </source>
</reference>
<feature type="region of interest" description="Disordered" evidence="2">
    <location>
        <begin position="156"/>
        <end position="179"/>
    </location>
</feature>
<dbReference type="Pfam" id="PF00773">
    <property type="entry name" value="RNB"/>
    <property type="match status" value="1"/>
</dbReference>
<dbReference type="PANTHER" id="PTHR23355">
    <property type="entry name" value="RIBONUCLEASE"/>
    <property type="match status" value="1"/>
</dbReference>
<evidence type="ECO:0000256" key="1">
    <source>
        <dbReference type="RuleBase" id="RU003901"/>
    </source>
</evidence>
<dbReference type="InterPro" id="IPR022966">
    <property type="entry name" value="RNase_II/R_CS"/>
</dbReference>
<evidence type="ECO:0000256" key="2">
    <source>
        <dbReference type="SAM" id="MobiDB-lite"/>
    </source>
</evidence>
<dbReference type="PANTHER" id="PTHR23355:SF9">
    <property type="entry name" value="DIS3-LIKE EXONUCLEASE 2"/>
    <property type="match status" value="1"/>
</dbReference>
<dbReference type="Proteomes" id="UP001151295">
    <property type="component" value="Unassembled WGS sequence"/>
</dbReference>
<dbReference type="Gene3D" id="2.40.50.140">
    <property type="entry name" value="Nucleic acid-binding proteins"/>
    <property type="match status" value="1"/>
</dbReference>
<dbReference type="PROSITE" id="PS01175">
    <property type="entry name" value="RIBONUCLEASE_II"/>
    <property type="match status" value="1"/>
</dbReference>
<dbReference type="SMART" id="SM00955">
    <property type="entry name" value="RNB"/>
    <property type="match status" value="1"/>
</dbReference>
<proteinExistence type="inferred from homology"/>
<comment type="similarity">
    <text evidence="1">Belongs to the RNR ribonuclease family.</text>
</comment>
<gene>
    <name evidence="4" type="ORF">EDC05_003874</name>
</gene>
<dbReference type="SUPFAM" id="SSF50249">
    <property type="entry name" value="Nucleic acid-binding proteins"/>
    <property type="match status" value="3"/>
</dbReference>
<accession>A0ABQ8PK09</accession>
<evidence type="ECO:0000313" key="4">
    <source>
        <dbReference type="EMBL" id="KAJ1990779.1"/>
    </source>
</evidence>
<dbReference type="InterPro" id="IPR012340">
    <property type="entry name" value="NA-bd_OB-fold"/>
</dbReference>
<dbReference type="InterPro" id="IPR001900">
    <property type="entry name" value="RNase_II/R"/>
</dbReference>
<feature type="domain" description="RNB" evidence="3">
    <location>
        <begin position="331"/>
        <end position="682"/>
    </location>
</feature>
<dbReference type="Pfam" id="PF17849">
    <property type="entry name" value="OB_Dis3"/>
    <property type="match status" value="1"/>
</dbReference>
<organism evidence="4 5">
    <name type="scientific">Coemansia umbellata</name>
    <dbReference type="NCBI Taxonomy" id="1424467"/>
    <lineage>
        <taxon>Eukaryota</taxon>
        <taxon>Fungi</taxon>
        <taxon>Fungi incertae sedis</taxon>
        <taxon>Zoopagomycota</taxon>
        <taxon>Kickxellomycotina</taxon>
        <taxon>Kickxellomycetes</taxon>
        <taxon>Kickxellales</taxon>
        <taxon>Kickxellaceae</taxon>
        <taxon>Coemansia</taxon>
    </lineage>
</organism>
<evidence type="ECO:0000259" key="3">
    <source>
        <dbReference type="SMART" id="SM00955"/>
    </source>
</evidence>
<keyword evidence="5" id="KW-1185">Reference proteome</keyword>